<organism evidence="2 3">
    <name type="scientific">Lophium mytilinum</name>
    <dbReference type="NCBI Taxonomy" id="390894"/>
    <lineage>
        <taxon>Eukaryota</taxon>
        <taxon>Fungi</taxon>
        <taxon>Dikarya</taxon>
        <taxon>Ascomycota</taxon>
        <taxon>Pezizomycotina</taxon>
        <taxon>Dothideomycetes</taxon>
        <taxon>Pleosporomycetidae</taxon>
        <taxon>Mytilinidiales</taxon>
        <taxon>Mytilinidiaceae</taxon>
        <taxon>Lophium</taxon>
    </lineage>
</organism>
<feature type="compositionally biased region" description="Polar residues" evidence="1">
    <location>
        <begin position="384"/>
        <end position="397"/>
    </location>
</feature>
<feature type="compositionally biased region" description="Basic and acidic residues" evidence="1">
    <location>
        <begin position="42"/>
        <end position="66"/>
    </location>
</feature>
<gene>
    <name evidence="2" type="ORF">BU16DRAFT_586660</name>
</gene>
<feature type="compositionally biased region" description="Basic and acidic residues" evidence="1">
    <location>
        <begin position="334"/>
        <end position="344"/>
    </location>
</feature>
<feature type="compositionally biased region" description="Low complexity" evidence="1">
    <location>
        <begin position="370"/>
        <end position="379"/>
    </location>
</feature>
<evidence type="ECO:0000313" key="2">
    <source>
        <dbReference type="EMBL" id="KAF2488871.1"/>
    </source>
</evidence>
<feature type="region of interest" description="Disordered" evidence="1">
    <location>
        <begin position="42"/>
        <end position="107"/>
    </location>
</feature>
<feature type="compositionally biased region" description="Basic and acidic residues" evidence="1">
    <location>
        <begin position="422"/>
        <end position="435"/>
    </location>
</feature>
<dbReference type="Proteomes" id="UP000799750">
    <property type="component" value="Unassembled WGS sequence"/>
</dbReference>
<evidence type="ECO:0000313" key="3">
    <source>
        <dbReference type="Proteomes" id="UP000799750"/>
    </source>
</evidence>
<feature type="compositionally biased region" description="Acidic residues" evidence="1">
    <location>
        <begin position="88"/>
        <end position="100"/>
    </location>
</feature>
<sequence>MAPFRARDRTNRSGRGQVEHNVLEGLPINQYREVEVTVGQNLEEKASIDKDAWPELPMPRDSHLLPEHSQQLLRAARAGRLYKPPLPVDEEKENPDEEDENKQTQRTFTVRKYVKVARTAEEPEPEYLAKRRKGLPSQYSVYSGAVGPLAQTGSFRKTKVKKVDNDGNVSVYEVLVPEGQTVEGEVQDNETLPDAPPVAAVPGTVVEGVGVVNPEGVVVSNDLIQQTPPRRRPPISKKKSKKGPGRGKKKVAFETEGANTGNVAADGSNTLSAPGNNTEGGSIGPSDGDTPMADAQDGEDEEGEDGEDEDGSDDDDREEGELPQTPVQSSSPSKKAELSTDPVRESTPPSAPDTIKSPAKEEPKTRSSRDPSSSPDLPLAIAHSRQNSMNQIPTLDSPSAPVAPASGDVHFSDGEPDLFGSLERHLDKDGKSDAT</sequence>
<feature type="compositionally biased region" description="Acidic residues" evidence="1">
    <location>
        <begin position="296"/>
        <end position="321"/>
    </location>
</feature>
<feature type="compositionally biased region" description="Polar residues" evidence="1">
    <location>
        <begin position="257"/>
        <end position="280"/>
    </location>
</feature>
<reference evidence="2" key="1">
    <citation type="journal article" date="2020" name="Stud. Mycol.">
        <title>101 Dothideomycetes genomes: a test case for predicting lifestyles and emergence of pathogens.</title>
        <authorList>
            <person name="Haridas S."/>
            <person name="Albert R."/>
            <person name="Binder M."/>
            <person name="Bloem J."/>
            <person name="Labutti K."/>
            <person name="Salamov A."/>
            <person name="Andreopoulos B."/>
            <person name="Baker S."/>
            <person name="Barry K."/>
            <person name="Bills G."/>
            <person name="Bluhm B."/>
            <person name="Cannon C."/>
            <person name="Castanera R."/>
            <person name="Culley D."/>
            <person name="Daum C."/>
            <person name="Ezra D."/>
            <person name="Gonzalez J."/>
            <person name="Henrissat B."/>
            <person name="Kuo A."/>
            <person name="Liang C."/>
            <person name="Lipzen A."/>
            <person name="Lutzoni F."/>
            <person name="Magnuson J."/>
            <person name="Mondo S."/>
            <person name="Nolan M."/>
            <person name="Ohm R."/>
            <person name="Pangilinan J."/>
            <person name="Park H.-J."/>
            <person name="Ramirez L."/>
            <person name="Alfaro M."/>
            <person name="Sun H."/>
            <person name="Tritt A."/>
            <person name="Yoshinaga Y."/>
            <person name="Zwiers L.-H."/>
            <person name="Turgeon B."/>
            <person name="Goodwin S."/>
            <person name="Spatafora J."/>
            <person name="Crous P."/>
            <person name="Grigoriev I."/>
        </authorList>
    </citation>
    <scope>NUCLEOTIDE SEQUENCE</scope>
    <source>
        <strain evidence="2">CBS 269.34</strain>
    </source>
</reference>
<protein>
    <submittedName>
        <fullName evidence="2">Uncharacterized protein</fullName>
    </submittedName>
</protein>
<dbReference type="OrthoDB" id="275715at2759"/>
<feature type="region of interest" description="Disordered" evidence="1">
    <location>
        <begin position="217"/>
        <end position="435"/>
    </location>
</feature>
<name>A0A6A6Q9U7_9PEZI</name>
<dbReference type="EMBL" id="MU004200">
    <property type="protein sequence ID" value="KAF2488871.1"/>
    <property type="molecule type" value="Genomic_DNA"/>
</dbReference>
<proteinExistence type="predicted"/>
<feature type="compositionally biased region" description="Basic and acidic residues" evidence="1">
    <location>
        <begin position="358"/>
        <end position="369"/>
    </location>
</feature>
<feature type="compositionally biased region" description="Basic residues" evidence="1">
    <location>
        <begin position="229"/>
        <end position="250"/>
    </location>
</feature>
<feature type="region of interest" description="Disordered" evidence="1">
    <location>
        <begin position="1"/>
        <end position="21"/>
    </location>
</feature>
<dbReference type="AlphaFoldDB" id="A0A6A6Q9U7"/>
<accession>A0A6A6Q9U7</accession>
<keyword evidence="3" id="KW-1185">Reference proteome</keyword>
<evidence type="ECO:0000256" key="1">
    <source>
        <dbReference type="SAM" id="MobiDB-lite"/>
    </source>
</evidence>